<gene>
    <name evidence="1" type="ORF">BN9_126950</name>
</gene>
<keyword evidence="2" id="KW-1185">Reference proteome</keyword>
<protein>
    <submittedName>
        <fullName evidence="1">Uncharacterized protein</fullName>
    </submittedName>
</protein>
<reference evidence="1 2" key="1">
    <citation type="submission" date="2012-05" db="EMBL/GenBank/DDBJ databases">
        <title>Recombination and specialization in a pathogen metapopulation.</title>
        <authorList>
            <person name="Gardiner A."/>
            <person name="Kemen E."/>
            <person name="Schultz-Larsen T."/>
            <person name="MacLean D."/>
            <person name="Van Oosterhout C."/>
            <person name="Jones J.D.G."/>
        </authorList>
    </citation>
    <scope>NUCLEOTIDE SEQUENCE [LARGE SCALE GENOMIC DNA]</scope>
    <source>
        <strain evidence="1 2">Ac Nc2</strain>
    </source>
</reference>
<sequence length="101" mass="11495">MVFASLQTRDFRKPFATQDNKNCELVTPVSISLIESLIKTLLPYGQHHCDKQSSNQTIIKSLLPYQILRLSNCKIFFPMAADSLHLPSTSTRSKPSRFLQI</sequence>
<proteinExistence type="predicted"/>
<dbReference type="AlphaFoldDB" id="A0A024FVT8"/>
<evidence type="ECO:0000313" key="2">
    <source>
        <dbReference type="Proteomes" id="UP000053237"/>
    </source>
</evidence>
<accession>A0A024FVT8</accession>
<dbReference type="InParanoid" id="A0A024FVT8"/>
<organism evidence="1 2">
    <name type="scientific">Albugo candida</name>
    <dbReference type="NCBI Taxonomy" id="65357"/>
    <lineage>
        <taxon>Eukaryota</taxon>
        <taxon>Sar</taxon>
        <taxon>Stramenopiles</taxon>
        <taxon>Oomycota</taxon>
        <taxon>Peronosporomycetes</taxon>
        <taxon>Albuginales</taxon>
        <taxon>Albuginaceae</taxon>
        <taxon>Albugo</taxon>
    </lineage>
</organism>
<name>A0A024FVT8_9STRA</name>
<comment type="caution">
    <text evidence="1">The sequence shown here is derived from an EMBL/GenBank/DDBJ whole genome shotgun (WGS) entry which is preliminary data.</text>
</comment>
<dbReference type="Proteomes" id="UP000053237">
    <property type="component" value="Unassembled WGS sequence"/>
</dbReference>
<dbReference type="EMBL" id="CAIX01000905">
    <property type="protein sequence ID" value="CCI11288.1"/>
    <property type="molecule type" value="Genomic_DNA"/>
</dbReference>
<evidence type="ECO:0000313" key="1">
    <source>
        <dbReference type="EMBL" id="CCI11288.1"/>
    </source>
</evidence>